<keyword evidence="3" id="KW-1185">Reference proteome</keyword>
<proteinExistence type="predicted"/>
<dbReference type="SUPFAM" id="SSF52540">
    <property type="entry name" value="P-loop containing nucleoside triphosphate hydrolases"/>
    <property type="match status" value="1"/>
</dbReference>
<dbReference type="Proteomes" id="UP000192923">
    <property type="component" value="Unassembled WGS sequence"/>
</dbReference>
<dbReference type="NCBIfam" id="NF041546">
    <property type="entry name" value="ParA_partition"/>
    <property type="match status" value="1"/>
</dbReference>
<dbReference type="InterPro" id="IPR002586">
    <property type="entry name" value="CobQ/CobB/MinD/ParA_Nub-bd_dom"/>
</dbReference>
<accession>A0A1Y6DBD4</accession>
<dbReference type="InterPro" id="IPR048089">
    <property type="entry name" value="McdA"/>
</dbReference>
<protein>
    <submittedName>
        <fullName evidence="2">Chromosome partitioning protein</fullName>
    </submittedName>
</protein>
<dbReference type="PIRSF" id="PIRSF009320">
    <property type="entry name" value="Nuc_binding_HP_1000"/>
    <property type="match status" value="1"/>
</dbReference>
<dbReference type="Pfam" id="PF01656">
    <property type="entry name" value="CbiA"/>
    <property type="match status" value="1"/>
</dbReference>
<evidence type="ECO:0000313" key="3">
    <source>
        <dbReference type="Proteomes" id="UP000192923"/>
    </source>
</evidence>
<dbReference type="OrthoDB" id="69313at2"/>
<gene>
    <name evidence="2" type="ORF">SAMN02949497_4769</name>
</gene>
<dbReference type="Gene3D" id="3.40.50.300">
    <property type="entry name" value="P-loop containing nucleotide triphosphate hydrolases"/>
    <property type="match status" value="1"/>
</dbReference>
<dbReference type="InterPro" id="IPR027417">
    <property type="entry name" value="P-loop_NTPase"/>
</dbReference>
<evidence type="ECO:0000313" key="2">
    <source>
        <dbReference type="EMBL" id="SMF97913.1"/>
    </source>
</evidence>
<dbReference type="PANTHER" id="PTHR13696">
    <property type="entry name" value="P-LOOP CONTAINING NUCLEOSIDE TRIPHOSPHATE HYDROLASE"/>
    <property type="match status" value="1"/>
</dbReference>
<evidence type="ECO:0000259" key="1">
    <source>
        <dbReference type="Pfam" id="PF01656"/>
    </source>
</evidence>
<reference evidence="2 3" key="1">
    <citation type="submission" date="2016-12" db="EMBL/GenBank/DDBJ databases">
        <authorList>
            <person name="Song W.-J."/>
            <person name="Kurnit D.M."/>
        </authorList>
    </citation>
    <scope>NUCLEOTIDE SEQUENCE [LARGE SCALE GENOMIC DNA]</scope>
    <source>
        <strain evidence="2 3">175</strain>
    </source>
</reference>
<feature type="domain" description="CobQ/CobB/MinD/ParA nucleotide binding" evidence="1">
    <location>
        <begin position="4"/>
        <end position="179"/>
    </location>
</feature>
<organism evidence="2 3">
    <name type="scientific">Methylomagnum ishizawai</name>
    <dbReference type="NCBI Taxonomy" id="1760988"/>
    <lineage>
        <taxon>Bacteria</taxon>
        <taxon>Pseudomonadati</taxon>
        <taxon>Pseudomonadota</taxon>
        <taxon>Gammaproteobacteria</taxon>
        <taxon>Methylococcales</taxon>
        <taxon>Methylococcaceae</taxon>
        <taxon>Methylomagnum</taxon>
    </lineage>
</organism>
<sequence>MKKLAILAQKGGSGKTTIAVHMAVCAVRQGLHTALIDLDPQASAYDWNESREEGYKLDAVKATAGQLASLLEQAKEAGADLVIIDTAPHSNSTAAIAAQLADFILIPCRPARFDLKAIGSTVEIARLSKTPSAVVINAAPRGKLSEEAALALRQQGINVLDSVLQNRAAYSHAVIDGLSVHEYEPKGKAAEEIDELFSCVRGVLKL</sequence>
<dbReference type="AlphaFoldDB" id="A0A1Y6DBD4"/>
<dbReference type="STRING" id="1760988.SAMN02949497_4769"/>
<dbReference type="CDD" id="cd02042">
    <property type="entry name" value="ParAB_family"/>
    <property type="match status" value="1"/>
</dbReference>
<name>A0A1Y6DBD4_9GAMM</name>
<dbReference type="EMBL" id="FXAM01000007">
    <property type="protein sequence ID" value="SMF97913.1"/>
    <property type="molecule type" value="Genomic_DNA"/>
</dbReference>
<dbReference type="InterPro" id="IPR050678">
    <property type="entry name" value="DNA_Partitioning_ATPase"/>
</dbReference>
<dbReference type="PANTHER" id="PTHR13696:SF96">
    <property type="entry name" value="COBQ_COBB_MIND_PARA NUCLEOTIDE BINDING DOMAIN-CONTAINING PROTEIN"/>
    <property type="match status" value="1"/>
</dbReference>
<dbReference type="RefSeq" id="WP_085216909.1">
    <property type="nucleotide sequence ID" value="NZ_FXAM01000007.1"/>
</dbReference>